<protein>
    <recommendedName>
        <fullName evidence="3">Cytidyltransferase-like domain-containing protein</fullName>
    </recommendedName>
</protein>
<evidence type="ECO:0008006" key="3">
    <source>
        <dbReference type="Google" id="ProtNLM"/>
    </source>
</evidence>
<keyword evidence="2" id="KW-1185">Reference proteome</keyword>
<dbReference type="Gene3D" id="3.40.50.620">
    <property type="entry name" value="HUPs"/>
    <property type="match status" value="1"/>
</dbReference>
<evidence type="ECO:0000313" key="2">
    <source>
        <dbReference type="Proteomes" id="UP000001733"/>
    </source>
</evidence>
<dbReference type="HOGENOM" id="CLU_1298145_0_0_0"/>
<reference evidence="1 2" key="1">
    <citation type="journal article" date="2014" name="Genome Announc.">
        <title>Complete Genome Sequence of the Extreme Thermophile Dictyoglomus thermophilum H-6-12.</title>
        <authorList>
            <person name="Coil D.A."/>
            <person name="Badger J.H."/>
            <person name="Forberger H.C."/>
            <person name="Riggs F."/>
            <person name="Madupu R."/>
            <person name="Fedorova N."/>
            <person name="Ward N."/>
            <person name="Robb F.T."/>
            <person name="Eisen J.A."/>
        </authorList>
    </citation>
    <scope>NUCLEOTIDE SEQUENCE [LARGE SCALE GENOMIC DNA]</scope>
    <source>
        <strain evidence="2">ATCC 35947 / DSM 3960 / H-6-12</strain>
    </source>
</reference>
<dbReference type="PaxDb" id="309799-DICTH_0211"/>
<dbReference type="InterPro" id="IPR014729">
    <property type="entry name" value="Rossmann-like_a/b/a_fold"/>
</dbReference>
<dbReference type="OrthoDB" id="9803667at2"/>
<sequence length="212" mass="24781">MKEKGIVIVTAGSYDILHRGHRDVLKQVWNLAQAFGNSFFHTLVWSVNPSKVYLLTPKERVYIIKNFYISEGIKSNIHIFPVLYEEHDPEADKYFKELIGLSRYDSNLLFITGIKEEDVKSFQVKLNKFHRNSGIESAKIVFVVSGWVNPIFNSSSKIKEFLYKHAFSHKAYLEAIEFLLKEDIIDTYTANILINCRIRLLNMREFKNKRSL</sequence>
<evidence type="ECO:0000313" key="1">
    <source>
        <dbReference type="EMBL" id="ACI19691.1"/>
    </source>
</evidence>
<dbReference type="KEGG" id="dth:DICTH_0211"/>
<proteinExistence type="predicted"/>
<dbReference type="RefSeq" id="WP_012548323.1">
    <property type="nucleotide sequence ID" value="NC_011297.1"/>
</dbReference>
<organism evidence="1 2">
    <name type="scientific">Dictyoglomus thermophilum (strain ATCC 35947 / DSM 3960 / H-6-12)</name>
    <dbReference type="NCBI Taxonomy" id="309799"/>
    <lineage>
        <taxon>Bacteria</taxon>
        <taxon>Pseudomonadati</taxon>
        <taxon>Dictyoglomota</taxon>
        <taxon>Dictyoglomia</taxon>
        <taxon>Dictyoglomales</taxon>
        <taxon>Dictyoglomaceae</taxon>
        <taxon>Dictyoglomus</taxon>
    </lineage>
</organism>
<name>B5YBY6_DICT6</name>
<dbReference type="EMBL" id="CP001146">
    <property type="protein sequence ID" value="ACI19691.1"/>
    <property type="molecule type" value="Genomic_DNA"/>
</dbReference>
<accession>B5YBY6</accession>
<dbReference type="Proteomes" id="UP000001733">
    <property type="component" value="Chromosome"/>
</dbReference>
<gene>
    <name evidence="1" type="ordered locus">DICTH_0211</name>
</gene>
<dbReference type="STRING" id="309799.DICTH_0211"/>
<dbReference type="SUPFAM" id="SSF52374">
    <property type="entry name" value="Nucleotidylyl transferase"/>
    <property type="match status" value="1"/>
</dbReference>
<dbReference type="AlphaFoldDB" id="B5YBY6"/>